<dbReference type="InterPro" id="IPR004358">
    <property type="entry name" value="Sig_transdc_His_kin-like_C"/>
</dbReference>
<keyword evidence="10" id="KW-0812">Transmembrane</keyword>
<keyword evidence="6" id="KW-0418">Kinase</keyword>
<comment type="subcellular location">
    <subcellularLocation>
        <location evidence="2">Cell membrane</location>
    </subcellularLocation>
</comment>
<dbReference type="SUPFAM" id="SSF52172">
    <property type="entry name" value="CheY-like"/>
    <property type="match status" value="1"/>
</dbReference>
<dbReference type="Gene3D" id="3.30.450.20">
    <property type="entry name" value="PAS domain"/>
    <property type="match status" value="2"/>
</dbReference>
<feature type="compositionally biased region" description="Basic and acidic residues" evidence="9">
    <location>
        <begin position="708"/>
        <end position="724"/>
    </location>
</feature>
<evidence type="ECO:0000256" key="1">
    <source>
        <dbReference type="ARBA" id="ARBA00000085"/>
    </source>
</evidence>
<dbReference type="PRINTS" id="PR00344">
    <property type="entry name" value="BCTRLSENSOR"/>
</dbReference>
<dbReference type="InterPro" id="IPR035965">
    <property type="entry name" value="PAS-like_dom_sf"/>
</dbReference>
<dbReference type="CDD" id="cd00082">
    <property type="entry name" value="HisKA"/>
    <property type="match status" value="1"/>
</dbReference>
<name>A0ABT7DPN5_9ACTN</name>
<evidence type="ECO:0000256" key="7">
    <source>
        <dbReference type="ARBA" id="ARBA00023012"/>
    </source>
</evidence>
<feature type="transmembrane region" description="Helical" evidence="10">
    <location>
        <begin position="299"/>
        <end position="319"/>
    </location>
</feature>
<dbReference type="PROSITE" id="PS50109">
    <property type="entry name" value="HIS_KIN"/>
    <property type="match status" value="1"/>
</dbReference>
<dbReference type="SMART" id="SM00448">
    <property type="entry name" value="REC"/>
    <property type="match status" value="1"/>
</dbReference>
<dbReference type="PANTHER" id="PTHR43047">
    <property type="entry name" value="TWO-COMPONENT HISTIDINE PROTEIN KINASE"/>
    <property type="match status" value="1"/>
</dbReference>
<dbReference type="Gene3D" id="3.30.565.10">
    <property type="entry name" value="Histidine kinase-like ATPase, C-terminal domain"/>
    <property type="match status" value="1"/>
</dbReference>
<evidence type="ECO:0000256" key="10">
    <source>
        <dbReference type="SAM" id="Phobius"/>
    </source>
</evidence>
<dbReference type="SMART" id="SM00387">
    <property type="entry name" value="HATPase_c"/>
    <property type="match status" value="1"/>
</dbReference>
<evidence type="ECO:0000313" key="13">
    <source>
        <dbReference type="EMBL" id="MDJ1651509.1"/>
    </source>
</evidence>
<keyword evidence="10" id="KW-0472">Membrane</keyword>
<evidence type="ECO:0000259" key="11">
    <source>
        <dbReference type="PROSITE" id="PS50109"/>
    </source>
</evidence>
<comment type="catalytic activity">
    <reaction evidence="1">
        <text>ATP + protein L-histidine = ADP + protein N-phospho-L-histidine.</text>
        <dbReference type="EC" id="2.7.13.3"/>
    </reaction>
</comment>
<feature type="domain" description="Response regulatory" evidence="12">
    <location>
        <begin position="785"/>
        <end position="906"/>
    </location>
</feature>
<dbReference type="InterPro" id="IPR011006">
    <property type="entry name" value="CheY-like_superfamily"/>
</dbReference>
<evidence type="ECO:0000256" key="8">
    <source>
        <dbReference type="PROSITE-ProRule" id="PRU00169"/>
    </source>
</evidence>
<dbReference type="SUPFAM" id="SSF55785">
    <property type="entry name" value="PYP-like sensor domain (PAS domain)"/>
    <property type="match status" value="1"/>
</dbReference>
<dbReference type="SUPFAM" id="SSF55874">
    <property type="entry name" value="ATPase domain of HSP90 chaperone/DNA topoisomerase II/histidine kinase"/>
    <property type="match status" value="1"/>
</dbReference>
<protein>
    <recommendedName>
        <fullName evidence="3">histidine kinase</fullName>
        <ecNumber evidence="3">2.7.13.3</ecNumber>
    </recommendedName>
</protein>
<comment type="caution">
    <text evidence="13">The sequence shown here is derived from an EMBL/GenBank/DDBJ whole genome shotgun (WGS) entry which is preliminary data.</text>
</comment>
<feature type="region of interest" description="Disordered" evidence="9">
    <location>
        <begin position="708"/>
        <end position="750"/>
    </location>
</feature>
<evidence type="ECO:0000259" key="12">
    <source>
        <dbReference type="PROSITE" id="PS50110"/>
    </source>
</evidence>
<feature type="domain" description="Histidine kinase" evidence="11">
    <location>
        <begin position="475"/>
        <end position="695"/>
    </location>
</feature>
<evidence type="ECO:0000313" key="14">
    <source>
        <dbReference type="Proteomes" id="UP001232750"/>
    </source>
</evidence>
<feature type="transmembrane region" description="Helical" evidence="10">
    <location>
        <begin position="13"/>
        <end position="34"/>
    </location>
</feature>
<dbReference type="InterPro" id="IPR003661">
    <property type="entry name" value="HisK_dim/P_dom"/>
</dbReference>
<dbReference type="PROSITE" id="PS50110">
    <property type="entry name" value="RESPONSE_REGULATORY"/>
    <property type="match status" value="1"/>
</dbReference>
<dbReference type="EMBL" id="JASJEU010000022">
    <property type="protein sequence ID" value="MDJ1651509.1"/>
    <property type="molecule type" value="Genomic_DNA"/>
</dbReference>
<evidence type="ECO:0000256" key="3">
    <source>
        <dbReference type="ARBA" id="ARBA00012438"/>
    </source>
</evidence>
<evidence type="ECO:0000256" key="9">
    <source>
        <dbReference type="SAM" id="MobiDB-lite"/>
    </source>
</evidence>
<evidence type="ECO:0000256" key="4">
    <source>
        <dbReference type="ARBA" id="ARBA00022553"/>
    </source>
</evidence>
<dbReference type="Pfam" id="PF00072">
    <property type="entry name" value="Response_reg"/>
    <property type="match status" value="1"/>
</dbReference>
<feature type="modified residue" description="4-aspartylphosphate" evidence="8">
    <location>
        <position position="837"/>
    </location>
</feature>
<dbReference type="SMART" id="SM00388">
    <property type="entry name" value="HisKA"/>
    <property type="match status" value="1"/>
</dbReference>
<keyword evidence="14" id="KW-1185">Reference proteome</keyword>
<keyword evidence="10" id="KW-1133">Transmembrane helix</keyword>
<dbReference type="GO" id="GO:0005524">
    <property type="term" value="F:ATP binding"/>
    <property type="evidence" value="ECO:0007669"/>
    <property type="project" value="UniProtKB-KW"/>
</dbReference>
<reference evidence="13 14" key="1">
    <citation type="submission" date="2023-05" db="EMBL/GenBank/DDBJ databases">
        <title>Gordonibacter KGMB12511T sp. nov., isolated from faeces of healthy Korean.</title>
        <authorList>
            <person name="Kim H.S."/>
            <person name="Kim J.-S."/>
            <person name="Suh M.K."/>
            <person name="Eom M.K."/>
            <person name="Do H.E."/>
            <person name="Lee J.-S."/>
        </authorList>
    </citation>
    <scope>NUCLEOTIDE SEQUENCE [LARGE SCALE GENOMIC DNA]</scope>
    <source>
        <strain evidence="13 14">KGMB12511</strain>
    </source>
</reference>
<gene>
    <name evidence="13" type="ORF">QNJ86_11915</name>
</gene>
<dbReference type="InterPro" id="IPR001789">
    <property type="entry name" value="Sig_transdc_resp-reg_receiver"/>
</dbReference>
<sequence length="925" mass="99235">MRAGNQPEHGRQVAIYLLAVFIVVVVLGVAIGLIGSIDHKLKQSAEQQAITFTEQTAGNVADRAYIVQQAIGAFEVQSTDPAAVVPALAGMTKSFGLAGAAFTDMNGEGLDEKGEPFSVSQLTQPETALSRAEESFSNTFQLKDGRHVRMAQRPLYIDEQQVGALFVQIPLSLFSMPVDLDMFDGRGYFLLFDSASGEILVKPTDRTDVPVEDGETIYGFLEKSSQPTDFEGMPAGGGLEALRTAVASGQTGLGVSLIDGKQSYVCVAPVGRGSWSVCNIVPVANVRAEASSVLTAFQAIFLMVVLCFAGVLVITLNAYRKSMTERTVSMKARLYKALSDSLDMAVNLYCPDDGTVTPIVAKAARITGYSMPELISDPSVPDNLRLSDEGRTLLERLRAGQQNEIAHGTFSFTFQGTGEPRWTSYATAPLCYDGKFQVLVALQDVTTEKELEESMKDAMMAAEAANHAKSEFLSRMSHEMRTPLNAIFGMQQVMRMHPGDVEKVDASLYKIGLASDQLLNLINDVLDIAKIESGKMTLSSEPFRLSSLEEHAIAVIGPQCEQKGQTFEVKGAQDEEVFVGDFKRLCQLLINLLTNSVKYTDEGGSIRMTVSVRPVSTALYRCVTFVVADTGIGMSDEFKEHLFEPFMMEGRSNAQGTGLGMPIVKNIVAMMGGYIHVDTAMGQGTTFTIAVNLRVALDSERLEFEQAERVKAEEEAAARGKDAASGEDEGGAAGVGTPALPSSALSDEVRRVASRRVPGRGLGVGSAGTGSSAANADEELLCGARILLAEDNDLNAEIACELLGARGLLLERAQNGQEACDMFDRSPIDYYDAVLMDVQMPLLNGYEATRSIRALPRPDATSVPIVAMSANAFAEDERASAESGMNAHLSKPINVGKVISCLAREVRRRQAGGRGATGGDAEAVE</sequence>
<keyword evidence="7" id="KW-0902">Two-component regulatory system</keyword>
<keyword evidence="13" id="KW-0547">Nucleotide-binding</keyword>
<keyword evidence="4 8" id="KW-0597">Phosphoprotein</keyword>
<dbReference type="EC" id="2.7.13.3" evidence="3"/>
<keyword evidence="13" id="KW-0067">ATP-binding</keyword>
<dbReference type="InterPro" id="IPR036890">
    <property type="entry name" value="HATPase_C_sf"/>
</dbReference>
<dbReference type="Gene3D" id="3.40.50.2300">
    <property type="match status" value="1"/>
</dbReference>
<accession>A0ABT7DPN5</accession>
<dbReference type="InterPro" id="IPR036097">
    <property type="entry name" value="HisK_dim/P_sf"/>
</dbReference>
<keyword evidence="5" id="KW-0808">Transferase</keyword>
<evidence type="ECO:0000256" key="5">
    <source>
        <dbReference type="ARBA" id="ARBA00022679"/>
    </source>
</evidence>
<dbReference type="Proteomes" id="UP001232750">
    <property type="component" value="Unassembled WGS sequence"/>
</dbReference>
<dbReference type="Pfam" id="PF00512">
    <property type="entry name" value="HisKA"/>
    <property type="match status" value="1"/>
</dbReference>
<organism evidence="13 14">
    <name type="scientific">Gordonibacter faecis</name>
    <dbReference type="NCBI Taxonomy" id="3047475"/>
    <lineage>
        <taxon>Bacteria</taxon>
        <taxon>Bacillati</taxon>
        <taxon>Actinomycetota</taxon>
        <taxon>Coriobacteriia</taxon>
        <taxon>Eggerthellales</taxon>
        <taxon>Eggerthellaceae</taxon>
        <taxon>Gordonibacter</taxon>
    </lineage>
</organism>
<dbReference type="Pfam" id="PF02518">
    <property type="entry name" value="HATPase_c"/>
    <property type="match status" value="1"/>
</dbReference>
<dbReference type="CDD" id="cd17546">
    <property type="entry name" value="REC_hyHK_CKI1_RcsC-like"/>
    <property type="match status" value="1"/>
</dbReference>
<evidence type="ECO:0000256" key="6">
    <source>
        <dbReference type="ARBA" id="ARBA00022777"/>
    </source>
</evidence>
<proteinExistence type="predicted"/>
<dbReference type="Gene3D" id="1.10.287.130">
    <property type="match status" value="1"/>
</dbReference>
<dbReference type="SUPFAM" id="SSF47384">
    <property type="entry name" value="Homodimeric domain of signal transducing histidine kinase"/>
    <property type="match status" value="1"/>
</dbReference>
<dbReference type="RefSeq" id="WP_283832852.1">
    <property type="nucleotide sequence ID" value="NZ_JASJEU010000022.1"/>
</dbReference>
<dbReference type="InterPro" id="IPR005467">
    <property type="entry name" value="His_kinase_dom"/>
</dbReference>
<evidence type="ECO:0000256" key="2">
    <source>
        <dbReference type="ARBA" id="ARBA00004236"/>
    </source>
</evidence>
<dbReference type="PANTHER" id="PTHR43047:SF72">
    <property type="entry name" value="OSMOSENSING HISTIDINE PROTEIN KINASE SLN1"/>
    <property type="match status" value="1"/>
</dbReference>
<dbReference type="InterPro" id="IPR003594">
    <property type="entry name" value="HATPase_dom"/>
</dbReference>